<dbReference type="InterPro" id="IPR000120">
    <property type="entry name" value="Amidase"/>
</dbReference>
<feature type="active site" description="Charge relay system" evidence="10">
    <location>
        <position position="75"/>
    </location>
</feature>
<dbReference type="SUPFAM" id="SSF75304">
    <property type="entry name" value="Amidase signature (AS) enzymes"/>
    <property type="match status" value="1"/>
</dbReference>
<reference evidence="12 13" key="1">
    <citation type="submission" date="2018-11" db="EMBL/GenBank/DDBJ databases">
        <title>Schleiferia aggregans sp. nov., a moderately thermophilic heterotrophic bacterium isolated from microbial mats at a terrestrial hot spring.</title>
        <authorList>
            <person name="Iino T."/>
            <person name="Ohkuma M."/>
            <person name="Haruta S."/>
        </authorList>
    </citation>
    <scope>NUCLEOTIDE SEQUENCE [LARGE SCALE GENOMIC DNA]</scope>
    <source>
        <strain evidence="12 13">LA</strain>
    </source>
</reference>
<evidence type="ECO:0000256" key="2">
    <source>
        <dbReference type="ARBA" id="ARBA00011123"/>
    </source>
</evidence>
<evidence type="ECO:0000256" key="5">
    <source>
        <dbReference type="ARBA" id="ARBA00022598"/>
    </source>
</evidence>
<feature type="domain" description="Amidase" evidence="11">
    <location>
        <begin position="23"/>
        <end position="462"/>
    </location>
</feature>
<keyword evidence="7 10" id="KW-0067">ATP-binding</keyword>
<dbReference type="PROSITE" id="PS00571">
    <property type="entry name" value="AMIDASES"/>
    <property type="match status" value="1"/>
</dbReference>
<organism evidence="12 13">
    <name type="scientific">Thermaurantimonas aggregans</name>
    <dbReference type="NCBI Taxonomy" id="2173829"/>
    <lineage>
        <taxon>Bacteria</taxon>
        <taxon>Pseudomonadati</taxon>
        <taxon>Bacteroidota</taxon>
        <taxon>Flavobacteriia</taxon>
        <taxon>Flavobacteriales</taxon>
        <taxon>Schleiferiaceae</taxon>
        <taxon>Thermaurantimonas</taxon>
    </lineage>
</organism>
<dbReference type="OrthoDB" id="9811471at2"/>
<evidence type="ECO:0000259" key="11">
    <source>
        <dbReference type="Pfam" id="PF01425"/>
    </source>
</evidence>
<comment type="subunit">
    <text evidence="2 10">Heterotrimer of A, B and C subunits.</text>
</comment>
<dbReference type="HAMAP" id="MF_00120">
    <property type="entry name" value="GatA"/>
    <property type="match status" value="1"/>
</dbReference>
<gene>
    <name evidence="10 12" type="primary">gatA</name>
    <name evidence="12" type="ORF">JCM31826_16220</name>
</gene>
<evidence type="ECO:0000313" key="12">
    <source>
        <dbReference type="EMBL" id="GCD78140.1"/>
    </source>
</evidence>
<feature type="active site" description="Acyl-ester intermediate" evidence="10">
    <location>
        <position position="174"/>
    </location>
</feature>
<keyword evidence="8 10" id="KW-0648">Protein biosynthesis</keyword>
<evidence type="ECO:0000256" key="1">
    <source>
        <dbReference type="ARBA" id="ARBA00008069"/>
    </source>
</evidence>
<evidence type="ECO:0000256" key="10">
    <source>
        <dbReference type="HAMAP-Rule" id="MF_00120"/>
    </source>
</evidence>
<comment type="function">
    <text evidence="10">Allows the formation of correctly charged Gln-tRNA(Gln) through the transamidation of misacylated Glu-tRNA(Gln) in organisms which lack glutaminyl-tRNA synthetase. The reaction takes place in the presence of glutamine and ATP through an activated gamma-phospho-Glu-tRNA(Gln).</text>
</comment>
<dbReference type="GO" id="GO:0005524">
    <property type="term" value="F:ATP binding"/>
    <property type="evidence" value="ECO:0007669"/>
    <property type="project" value="UniProtKB-KW"/>
</dbReference>
<dbReference type="PANTHER" id="PTHR11895">
    <property type="entry name" value="TRANSAMIDASE"/>
    <property type="match status" value="1"/>
</dbReference>
<dbReference type="GO" id="GO:0006412">
    <property type="term" value="P:translation"/>
    <property type="evidence" value="ECO:0007669"/>
    <property type="project" value="UniProtKB-UniRule"/>
</dbReference>
<dbReference type="Proteomes" id="UP000286715">
    <property type="component" value="Unassembled WGS sequence"/>
</dbReference>
<dbReference type="InterPro" id="IPR020556">
    <property type="entry name" value="Amidase_CS"/>
</dbReference>
<keyword evidence="12" id="KW-0808">Transferase</keyword>
<evidence type="ECO:0000256" key="7">
    <source>
        <dbReference type="ARBA" id="ARBA00022840"/>
    </source>
</evidence>
<comment type="catalytic activity">
    <reaction evidence="9 10">
        <text>L-glutamyl-tRNA(Gln) + L-glutamine + ATP + H2O = L-glutaminyl-tRNA(Gln) + L-glutamate + ADP + phosphate + H(+)</text>
        <dbReference type="Rhea" id="RHEA:17521"/>
        <dbReference type="Rhea" id="RHEA-COMP:9681"/>
        <dbReference type="Rhea" id="RHEA-COMP:9684"/>
        <dbReference type="ChEBI" id="CHEBI:15377"/>
        <dbReference type="ChEBI" id="CHEBI:15378"/>
        <dbReference type="ChEBI" id="CHEBI:29985"/>
        <dbReference type="ChEBI" id="CHEBI:30616"/>
        <dbReference type="ChEBI" id="CHEBI:43474"/>
        <dbReference type="ChEBI" id="CHEBI:58359"/>
        <dbReference type="ChEBI" id="CHEBI:78520"/>
        <dbReference type="ChEBI" id="CHEBI:78521"/>
        <dbReference type="ChEBI" id="CHEBI:456216"/>
        <dbReference type="EC" id="6.3.5.7"/>
    </reaction>
</comment>
<comment type="similarity">
    <text evidence="1 10">Belongs to the amidase family. GatA subfamily.</text>
</comment>
<dbReference type="GO" id="GO:0030956">
    <property type="term" value="C:glutamyl-tRNA(Gln) amidotransferase complex"/>
    <property type="evidence" value="ECO:0007669"/>
    <property type="project" value="InterPro"/>
</dbReference>
<feature type="active site" description="Charge relay system" evidence="10">
    <location>
        <position position="150"/>
    </location>
</feature>
<proteinExistence type="inferred from homology"/>
<dbReference type="GO" id="GO:0016740">
    <property type="term" value="F:transferase activity"/>
    <property type="evidence" value="ECO:0007669"/>
    <property type="project" value="UniProtKB-KW"/>
</dbReference>
<name>A0A401XM95_9FLAO</name>
<dbReference type="EMBL" id="BHZE01000016">
    <property type="protein sequence ID" value="GCD78140.1"/>
    <property type="molecule type" value="Genomic_DNA"/>
</dbReference>
<sequence>MMEYTNLHEWQSALKKGEFSCLEAVNHYIEHIEKDTHNAFVEIFYGEARERATVIDQKLRYGTAGKLAGMIIGIKDNLCLKDHHVSAGSKILDGFESLYTATVVERLVKEDAIIIGRLNMDEFAMGSSNTTSYYGPVKNPHNPAMVPGGSSGGSAAAVAAGLCHAALGSDTGGSVRQPAAFCGIYGLKPTYGRLSRYGLIAFASSFDQVGPMTTNLEDMALLMEVMAGKDPMDSTSSSRPVEAFSKALQSEQKFTIGYLAETLNHPGLDPVIRQKTLDTLELLRSQGHSVVEVHMPYLDYLTPIYYIIATAEASSNLARYDGVHFGYRSPNAKTMDEVYTLTRTEGFGTEVKRRIMLGTFVLSSGFYDAYYGRAQRARRLITDTTNELFQLCDFLLTPTTPGTAFPIEKKFDDPTKLYLEDVFTVLANITGIPAISIPAGRHSSGLPIGIQLMAPKYNDFQLFELAAQLRSINT</sequence>
<dbReference type="RefSeq" id="WP_124398200.1">
    <property type="nucleotide sequence ID" value="NZ_BHZE01000016.1"/>
</dbReference>
<dbReference type="PANTHER" id="PTHR11895:SF151">
    <property type="entry name" value="GLUTAMYL-TRNA(GLN) AMIDOTRANSFERASE SUBUNIT A"/>
    <property type="match status" value="1"/>
</dbReference>
<accession>A0A401XM95</accession>
<dbReference type="GO" id="GO:0050567">
    <property type="term" value="F:glutaminyl-tRNA synthase (glutamine-hydrolyzing) activity"/>
    <property type="evidence" value="ECO:0007669"/>
    <property type="project" value="UniProtKB-UniRule"/>
</dbReference>
<dbReference type="Pfam" id="PF01425">
    <property type="entry name" value="Amidase"/>
    <property type="match status" value="1"/>
</dbReference>
<dbReference type="InterPro" id="IPR004412">
    <property type="entry name" value="GatA"/>
</dbReference>
<dbReference type="EC" id="6.3.5.7" evidence="3 10"/>
<evidence type="ECO:0000256" key="9">
    <source>
        <dbReference type="ARBA" id="ARBA00047407"/>
    </source>
</evidence>
<keyword evidence="6 10" id="KW-0547">Nucleotide-binding</keyword>
<dbReference type="InterPro" id="IPR023631">
    <property type="entry name" value="Amidase_dom"/>
</dbReference>
<dbReference type="Gene3D" id="3.90.1300.10">
    <property type="entry name" value="Amidase signature (AS) domain"/>
    <property type="match status" value="1"/>
</dbReference>
<protein>
    <recommendedName>
        <fullName evidence="4 10">Glutamyl-tRNA(Gln) amidotransferase subunit A</fullName>
        <shortName evidence="10">Glu-ADT subunit A</shortName>
        <ecNumber evidence="3 10">6.3.5.7</ecNumber>
    </recommendedName>
</protein>
<keyword evidence="5 10" id="KW-0436">Ligase</keyword>
<evidence type="ECO:0000256" key="8">
    <source>
        <dbReference type="ARBA" id="ARBA00022917"/>
    </source>
</evidence>
<evidence type="ECO:0000313" key="13">
    <source>
        <dbReference type="Proteomes" id="UP000286715"/>
    </source>
</evidence>
<evidence type="ECO:0000256" key="6">
    <source>
        <dbReference type="ARBA" id="ARBA00022741"/>
    </source>
</evidence>
<dbReference type="InterPro" id="IPR036928">
    <property type="entry name" value="AS_sf"/>
</dbReference>
<evidence type="ECO:0000256" key="4">
    <source>
        <dbReference type="ARBA" id="ARBA00014428"/>
    </source>
</evidence>
<evidence type="ECO:0000256" key="3">
    <source>
        <dbReference type="ARBA" id="ARBA00012739"/>
    </source>
</evidence>
<keyword evidence="13" id="KW-1185">Reference proteome</keyword>
<dbReference type="NCBIfam" id="TIGR00132">
    <property type="entry name" value="gatA"/>
    <property type="match status" value="1"/>
</dbReference>
<dbReference type="AlphaFoldDB" id="A0A401XM95"/>
<comment type="caution">
    <text evidence="12">The sequence shown here is derived from an EMBL/GenBank/DDBJ whole genome shotgun (WGS) entry which is preliminary data.</text>
</comment>